<organism evidence="1 2">
    <name type="scientific">Mycena rosella</name>
    <name type="common">Pink bonnet</name>
    <name type="synonym">Agaricus rosellus</name>
    <dbReference type="NCBI Taxonomy" id="1033263"/>
    <lineage>
        <taxon>Eukaryota</taxon>
        <taxon>Fungi</taxon>
        <taxon>Dikarya</taxon>
        <taxon>Basidiomycota</taxon>
        <taxon>Agaricomycotina</taxon>
        <taxon>Agaricomycetes</taxon>
        <taxon>Agaricomycetidae</taxon>
        <taxon>Agaricales</taxon>
        <taxon>Marasmiineae</taxon>
        <taxon>Mycenaceae</taxon>
        <taxon>Mycena</taxon>
    </lineage>
</organism>
<evidence type="ECO:0000313" key="1">
    <source>
        <dbReference type="EMBL" id="KAJ7694355.1"/>
    </source>
</evidence>
<name>A0AAD7DL77_MYCRO</name>
<dbReference type="AlphaFoldDB" id="A0AAD7DL77"/>
<evidence type="ECO:0000313" key="2">
    <source>
        <dbReference type="Proteomes" id="UP001221757"/>
    </source>
</evidence>
<dbReference type="Proteomes" id="UP001221757">
    <property type="component" value="Unassembled WGS sequence"/>
</dbReference>
<reference evidence="1" key="1">
    <citation type="submission" date="2023-03" db="EMBL/GenBank/DDBJ databases">
        <title>Massive genome expansion in bonnet fungi (Mycena s.s.) driven by repeated elements and novel gene families across ecological guilds.</title>
        <authorList>
            <consortium name="Lawrence Berkeley National Laboratory"/>
            <person name="Harder C.B."/>
            <person name="Miyauchi S."/>
            <person name="Viragh M."/>
            <person name="Kuo A."/>
            <person name="Thoen E."/>
            <person name="Andreopoulos B."/>
            <person name="Lu D."/>
            <person name="Skrede I."/>
            <person name="Drula E."/>
            <person name="Henrissat B."/>
            <person name="Morin E."/>
            <person name="Kohler A."/>
            <person name="Barry K."/>
            <person name="LaButti K."/>
            <person name="Morin E."/>
            <person name="Salamov A."/>
            <person name="Lipzen A."/>
            <person name="Mereny Z."/>
            <person name="Hegedus B."/>
            <person name="Baldrian P."/>
            <person name="Stursova M."/>
            <person name="Weitz H."/>
            <person name="Taylor A."/>
            <person name="Grigoriev I.V."/>
            <person name="Nagy L.G."/>
            <person name="Martin F."/>
            <person name="Kauserud H."/>
        </authorList>
    </citation>
    <scope>NUCLEOTIDE SEQUENCE</scope>
    <source>
        <strain evidence="1">CBHHK067</strain>
    </source>
</reference>
<sequence length="171" mass="18713">MCLPYCLALLKYAPSTLVECVPIGMCLRLPPLNAPPPTALLKYAPSALVECASALPVEIYLHLPPLNVPPPTALLKYAPSARVKYVSVLPIGMCLRRGKLWDMGHPMTMWDVPLQSKGCPTQPMECPMYRSGMSLQVGHPSSMMWDVPFSSVGFPPDVGIPRWDIPSVIKS</sequence>
<protein>
    <submittedName>
        <fullName evidence="1">Uncharacterized protein</fullName>
    </submittedName>
</protein>
<comment type="caution">
    <text evidence="1">The sequence shown here is derived from an EMBL/GenBank/DDBJ whole genome shotgun (WGS) entry which is preliminary data.</text>
</comment>
<gene>
    <name evidence="1" type="ORF">B0H17DRAFT_1131996</name>
</gene>
<keyword evidence="2" id="KW-1185">Reference proteome</keyword>
<accession>A0AAD7DL77</accession>
<dbReference type="EMBL" id="JARKIE010000042">
    <property type="protein sequence ID" value="KAJ7694355.1"/>
    <property type="molecule type" value="Genomic_DNA"/>
</dbReference>
<proteinExistence type="predicted"/>